<dbReference type="Proteomes" id="UP000319335">
    <property type="component" value="Unassembled WGS sequence"/>
</dbReference>
<keyword evidence="1" id="KW-0489">Methyltransferase</keyword>
<dbReference type="InterPro" id="IPR027612">
    <property type="entry name" value="Put_MTase_LIC12133"/>
</dbReference>
<organism evidence="1 2">
    <name type="scientific">Methanolobus vulcani</name>
    <dbReference type="NCBI Taxonomy" id="38026"/>
    <lineage>
        <taxon>Archaea</taxon>
        <taxon>Methanobacteriati</taxon>
        <taxon>Methanobacteriota</taxon>
        <taxon>Stenosarchaea group</taxon>
        <taxon>Methanomicrobia</taxon>
        <taxon>Methanosarcinales</taxon>
        <taxon>Methanosarcinaceae</taxon>
        <taxon>Methanolobus</taxon>
    </lineage>
</organism>
<dbReference type="GO" id="GO:0032259">
    <property type="term" value="P:methylation"/>
    <property type="evidence" value="ECO:0007669"/>
    <property type="project" value="UniProtKB-KW"/>
</dbReference>
<keyword evidence="1" id="KW-0808">Transferase</keyword>
<protein>
    <submittedName>
        <fullName evidence="1">Methyltransferase, TIGR04325 family</fullName>
        <ecNumber evidence="1">2.1.1.-</ecNumber>
    </submittedName>
</protein>
<evidence type="ECO:0000313" key="2">
    <source>
        <dbReference type="Proteomes" id="UP000319335"/>
    </source>
</evidence>
<dbReference type="GO" id="GO:0008168">
    <property type="term" value="F:methyltransferase activity"/>
    <property type="evidence" value="ECO:0007669"/>
    <property type="project" value="UniProtKB-KW"/>
</dbReference>
<accession>A0A7Z8KLP1</accession>
<keyword evidence="2" id="KW-1185">Reference proteome</keyword>
<dbReference type="RefSeq" id="WP_154810479.1">
    <property type="nucleotide sequence ID" value="NZ_VIAQ01000019.1"/>
</dbReference>
<name>A0A7Z8KLP1_9EURY</name>
<sequence>MDNLKSILKCLTPPILWSSLQKLHNSKYGWFGDYNSWTDANKCAVGYDNDIILQKVKSSLLKVKNNEAIYERDSVLYDKIEYSWPLLASLLWIAGQNNNNLNIIDFGGSLGSTYFQNKKFLSSLNDLKWNIVEQANFVECGKSYFEDNTIKYYFNIDTCLEENNPNTLLFSSSIQYIEKPYDFLTKILEYQFEYIIFDLTGIVIGEDRDILTIQKIHPGIYKASYPCWFFDKKKLLNTFANKYTLIEEFNNQLGQNIEIDNRFHAKYQGFIFKKRTEENAK</sequence>
<proteinExistence type="predicted"/>
<dbReference type="NCBIfam" id="TIGR04325">
    <property type="entry name" value="MTase_LIC12133"/>
    <property type="match status" value="1"/>
</dbReference>
<comment type="caution">
    <text evidence="1">The sequence shown here is derived from an EMBL/GenBank/DDBJ whole genome shotgun (WGS) entry which is preliminary data.</text>
</comment>
<dbReference type="EMBL" id="VIAQ01000019">
    <property type="protein sequence ID" value="TQD23856.1"/>
    <property type="molecule type" value="Genomic_DNA"/>
</dbReference>
<reference evidence="1 2" key="1">
    <citation type="submission" date="2019-06" db="EMBL/GenBank/DDBJ databases">
        <title>Draft genome sequence of Methanolobus vulcani B1d.</title>
        <authorList>
            <person name="Creighbaum A.J."/>
            <person name="Ticak T."/>
            <person name="Hariraju D."/>
            <person name="Arivett B.A."/>
            <person name="Ferguson D.J.Jr."/>
        </authorList>
    </citation>
    <scope>NUCLEOTIDE SEQUENCE [LARGE SCALE GENOMIC DNA]</scope>
    <source>
        <strain evidence="1 2">B1d</strain>
    </source>
</reference>
<dbReference type="AlphaFoldDB" id="A0A7Z8KLP1"/>
<gene>
    <name evidence="1" type="ORF">FKV42_11620</name>
</gene>
<evidence type="ECO:0000313" key="1">
    <source>
        <dbReference type="EMBL" id="TQD23856.1"/>
    </source>
</evidence>
<dbReference type="EC" id="2.1.1.-" evidence="1"/>